<dbReference type="PANTHER" id="PTHR42854:SF3">
    <property type="entry name" value="EUKARYOTIC TRANSLATION INITIATION FACTOR 2 SUBUNIT 3-RELATED"/>
    <property type="match status" value="1"/>
</dbReference>
<dbReference type="InterPro" id="IPR050543">
    <property type="entry name" value="eIF2G"/>
</dbReference>
<feature type="domain" description="Translation elongation factor EFTu-like" evidence="5">
    <location>
        <begin position="15"/>
        <end position="90"/>
    </location>
</feature>
<dbReference type="GO" id="GO:0001731">
    <property type="term" value="P:formation of translation preinitiation complex"/>
    <property type="evidence" value="ECO:0007669"/>
    <property type="project" value="TreeGrafter"/>
</dbReference>
<proteinExistence type="predicted"/>
<dbReference type="AlphaFoldDB" id="A0A9N8HJC0"/>
<evidence type="ECO:0000313" key="6">
    <source>
        <dbReference type="EMBL" id="CAB9512578.1"/>
    </source>
</evidence>
<dbReference type="GO" id="GO:0003743">
    <property type="term" value="F:translation initiation factor activity"/>
    <property type="evidence" value="ECO:0007669"/>
    <property type="project" value="UniProtKB-KW"/>
</dbReference>
<name>A0A9N8HJC0_9STRA</name>
<sequence>MSIVLDKQNVSNLQGGIAGGSVLQGVLKMGGEIEVRPGIVTKKEKEGAGETTMFCSPVYTRISSLYAERNDPQVAVPGGMIGVGTRIDPTTLTRADRGQAPACVCRN</sequence>
<dbReference type="EMBL" id="CAICTM010000542">
    <property type="protein sequence ID" value="CAB9512578.1"/>
    <property type="molecule type" value="Genomic_DNA"/>
</dbReference>
<dbReference type="GO" id="GO:0005850">
    <property type="term" value="C:eukaryotic translation initiation factor 2 complex"/>
    <property type="evidence" value="ECO:0007669"/>
    <property type="project" value="TreeGrafter"/>
</dbReference>
<evidence type="ECO:0000313" key="7">
    <source>
        <dbReference type="Proteomes" id="UP001153069"/>
    </source>
</evidence>
<dbReference type="GO" id="GO:0000049">
    <property type="term" value="F:tRNA binding"/>
    <property type="evidence" value="ECO:0007669"/>
    <property type="project" value="TreeGrafter"/>
</dbReference>
<keyword evidence="6" id="KW-0396">Initiation factor</keyword>
<dbReference type="PANTHER" id="PTHR42854">
    <property type="entry name" value="EUKARYOTIC TRANSLATION INITIATION FACTOR 2 SUBUNIT 3 FAMILY MEMBER"/>
    <property type="match status" value="1"/>
</dbReference>
<evidence type="ECO:0000256" key="1">
    <source>
        <dbReference type="ARBA" id="ARBA00004229"/>
    </source>
</evidence>
<reference evidence="6" key="1">
    <citation type="submission" date="2020-06" db="EMBL/GenBank/DDBJ databases">
        <authorList>
            <consortium name="Plant Systems Biology data submission"/>
        </authorList>
    </citation>
    <scope>NUCLEOTIDE SEQUENCE</scope>
    <source>
        <strain evidence="6">D6</strain>
    </source>
</reference>
<dbReference type="InterPro" id="IPR004161">
    <property type="entry name" value="EFTu-like_2"/>
</dbReference>
<evidence type="ECO:0000256" key="2">
    <source>
        <dbReference type="ARBA" id="ARBA00022741"/>
    </source>
</evidence>
<dbReference type="InterPro" id="IPR009000">
    <property type="entry name" value="Transl_B-barrel_sf"/>
</dbReference>
<keyword evidence="3" id="KW-0648">Protein biosynthesis</keyword>
<dbReference type="SUPFAM" id="SSF50447">
    <property type="entry name" value="Translation proteins"/>
    <property type="match status" value="1"/>
</dbReference>
<dbReference type="Gene3D" id="2.40.30.10">
    <property type="entry name" value="Translation factors"/>
    <property type="match status" value="1"/>
</dbReference>
<accession>A0A9N8HJC0</accession>
<gene>
    <name evidence="6" type="ORF">SEMRO_543_G163610.1</name>
</gene>
<dbReference type="OrthoDB" id="1045173at2759"/>
<dbReference type="GO" id="GO:0005829">
    <property type="term" value="C:cytosol"/>
    <property type="evidence" value="ECO:0007669"/>
    <property type="project" value="TreeGrafter"/>
</dbReference>
<dbReference type="GO" id="GO:0009507">
    <property type="term" value="C:chloroplast"/>
    <property type="evidence" value="ECO:0007669"/>
    <property type="project" value="UniProtKB-SubCell"/>
</dbReference>
<evidence type="ECO:0000256" key="4">
    <source>
        <dbReference type="ARBA" id="ARBA00023134"/>
    </source>
</evidence>
<keyword evidence="7" id="KW-1185">Reference proteome</keyword>
<evidence type="ECO:0000256" key="3">
    <source>
        <dbReference type="ARBA" id="ARBA00022917"/>
    </source>
</evidence>
<organism evidence="6 7">
    <name type="scientific">Seminavis robusta</name>
    <dbReference type="NCBI Taxonomy" id="568900"/>
    <lineage>
        <taxon>Eukaryota</taxon>
        <taxon>Sar</taxon>
        <taxon>Stramenopiles</taxon>
        <taxon>Ochrophyta</taxon>
        <taxon>Bacillariophyta</taxon>
        <taxon>Bacillariophyceae</taxon>
        <taxon>Bacillariophycidae</taxon>
        <taxon>Naviculales</taxon>
        <taxon>Naviculaceae</taxon>
        <taxon>Seminavis</taxon>
    </lineage>
</organism>
<protein>
    <submittedName>
        <fullName evidence="6">Eukaryotic translation initiation factor 2 subunit 3</fullName>
    </submittedName>
</protein>
<comment type="caution">
    <text evidence="6">The sequence shown here is derived from an EMBL/GenBank/DDBJ whole genome shotgun (WGS) entry which is preliminary data.</text>
</comment>
<dbReference type="Proteomes" id="UP001153069">
    <property type="component" value="Unassembled WGS sequence"/>
</dbReference>
<dbReference type="GO" id="GO:0005525">
    <property type="term" value="F:GTP binding"/>
    <property type="evidence" value="ECO:0007669"/>
    <property type="project" value="UniProtKB-KW"/>
</dbReference>
<dbReference type="Pfam" id="PF03144">
    <property type="entry name" value="GTP_EFTU_D2"/>
    <property type="match status" value="1"/>
</dbReference>
<comment type="subcellular location">
    <subcellularLocation>
        <location evidence="1">Plastid</location>
        <location evidence="1">Chloroplast</location>
    </subcellularLocation>
</comment>
<keyword evidence="2" id="KW-0547">Nucleotide-binding</keyword>
<keyword evidence="4" id="KW-0342">GTP-binding</keyword>
<evidence type="ECO:0000259" key="5">
    <source>
        <dbReference type="Pfam" id="PF03144"/>
    </source>
</evidence>